<dbReference type="OrthoDB" id="9770537at2"/>
<accession>A0A154L986</accession>
<evidence type="ECO:0000313" key="4">
    <source>
        <dbReference type="Proteomes" id="UP000076335"/>
    </source>
</evidence>
<dbReference type="InterPro" id="IPR016163">
    <property type="entry name" value="Ald_DH_C"/>
</dbReference>
<dbReference type="Proteomes" id="UP000076335">
    <property type="component" value="Unassembled WGS sequence"/>
</dbReference>
<dbReference type="SUPFAM" id="SSF53720">
    <property type="entry name" value="ALDH-like"/>
    <property type="match status" value="1"/>
</dbReference>
<dbReference type="Gene3D" id="3.40.309.10">
    <property type="entry name" value="Aldehyde Dehydrogenase, Chain A, domain 2"/>
    <property type="match status" value="1"/>
</dbReference>
<dbReference type="AlphaFoldDB" id="A0A154L986"/>
<dbReference type="GO" id="GO:0016620">
    <property type="term" value="F:oxidoreductase activity, acting on the aldehyde or oxo group of donors, NAD or NADP as acceptor"/>
    <property type="evidence" value="ECO:0007669"/>
    <property type="project" value="InterPro"/>
</dbReference>
<proteinExistence type="predicted"/>
<dbReference type="InterPro" id="IPR016161">
    <property type="entry name" value="Ald_DH/histidinol_DH"/>
</dbReference>
<dbReference type="RefSeq" id="WP_062950316.1">
    <property type="nucleotide sequence ID" value="NZ_LPVY01000005.1"/>
</dbReference>
<feature type="domain" description="Aldehyde dehydrogenase" evidence="2">
    <location>
        <begin position="19"/>
        <end position="466"/>
    </location>
</feature>
<dbReference type="InterPro" id="IPR015590">
    <property type="entry name" value="Aldehyde_DH_dom"/>
</dbReference>
<gene>
    <name evidence="3" type="ORF">AUP42_15440</name>
</gene>
<protein>
    <submittedName>
        <fullName evidence="3">2,5-dioxovalerate dehydrogenase</fullName>
    </submittedName>
</protein>
<evidence type="ECO:0000259" key="2">
    <source>
        <dbReference type="Pfam" id="PF00171"/>
    </source>
</evidence>
<dbReference type="CDD" id="cd07129">
    <property type="entry name" value="ALDH_KGSADH"/>
    <property type="match status" value="1"/>
</dbReference>
<dbReference type="InterPro" id="IPR044151">
    <property type="entry name" value="ALDH_KGSADH"/>
</dbReference>
<evidence type="ECO:0000313" key="3">
    <source>
        <dbReference type="EMBL" id="KZB66916.1"/>
    </source>
</evidence>
<dbReference type="Gene3D" id="3.40.605.10">
    <property type="entry name" value="Aldehyde Dehydrogenase, Chain A, domain 1"/>
    <property type="match status" value="1"/>
</dbReference>
<sequence>MLNGQHYIAGEWLNGPDVFQADNPSTGEKLPTKFQHGTEELVDQAVQAANACAEEFAAMLPAKRAAFLRAIADEIDARGDEITEIGNLESALPAARLTGERGRTVGQLRFFADWIEEGSWFEARIETAQPDRQPLPKPDIRVMHKALGPVGVFGASNFPLAFSTAGGDTASALAAGCPVVFKGHAAHPGTSEVVAKAIEAAIKKTGMPKGVFSLIHGGTRKVGQALVAHPLIKAVGFTGSTGGGRALFDIAVSRPEPIPFYGELGSNNPVFLMPKAMGAKAAEIAKGWVGSLTMGVGQFCTNPGLLIALKGADLDAFVETAAAELGQVGGAAMLTDRVSSAYHHVTDAMAGHAKVTCALKRRDSDGPFEGSPAIFRTTAADWQANPELAEEMFGPAGIIVECDTPEEMVALSATLIGQLTATIHMIDADAELAGKLRPALEKCAGRILINGWPTGVEVCHSMVHGGPYPASTDSRATSVGSLAIKRFIRPVSYQAFPDALLPEALKDANPLNIPRLVNGKWQMPK</sequence>
<dbReference type="Pfam" id="PF00171">
    <property type="entry name" value="Aldedh"/>
    <property type="match status" value="1"/>
</dbReference>
<dbReference type="PANTHER" id="PTHR43353:SF3">
    <property type="entry name" value="ALDEHYDE DEHYDROGENASE-RELATED"/>
    <property type="match status" value="1"/>
</dbReference>
<dbReference type="InterPro" id="IPR016162">
    <property type="entry name" value="Ald_DH_N"/>
</dbReference>
<reference evidence="3 4" key="1">
    <citation type="submission" date="2015-12" db="EMBL/GenBank/DDBJ databases">
        <title>Genome sequence of Thalassospira lucentensis MCCC 1A02072.</title>
        <authorList>
            <person name="Lu L."/>
            <person name="Lai Q."/>
            <person name="Shao Z."/>
            <person name="Qian P."/>
        </authorList>
    </citation>
    <scope>NUCLEOTIDE SEQUENCE [LARGE SCALE GENOMIC DNA]</scope>
    <source>
        <strain evidence="3 4">MCCC 1A02072</strain>
    </source>
</reference>
<evidence type="ECO:0000256" key="1">
    <source>
        <dbReference type="ARBA" id="ARBA00023002"/>
    </source>
</evidence>
<organism evidence="3 4">
    <name type="scientific">Thalassospira lucentensis</name>
    <dbReference type="NCBI Taxonomy" id="168935"/>
    <lineage>
        <taxon>Bacteria</taxon>
        <taxon>Pseudomonadati</taxon>
        <taxon>Pseudomonadota</taxon>
        <taxon>Alphaproteobacteria</taxon>
        <taxon>Rhodospirillales</taxon>
        <taxon>Thalassospiraceae</taxon>
        <taxon>Thalassospira</taxon>
    </lineage>
</organism>
<name>A0A154L986_9PROT</name>
<dbReference type="EMBL" id="LPVY01000005">
    <property type="protein sequence ID" value="KZB66916.1"/>
    <property type="molecule type" value="Genomic_DNA"/>
</dbReference>
<keyword evidence="1" id="KW-0560">Oxidoreductase</keyword>
<dbReference type="PANTHER" id="PTHR43353">
    <property type="entry name" value="SUCCINATE-SEMIALDEHYDE DEHYDROGENASE, MITOCHONDRIAL"/>
    <property type="match status" value="1"/>
</dbReference>
<dbReference type="InterPro" id="IPR050740">
    <property type="entry name" value="Aldehyde_DH_Superfamily"/>
</dbReference>
<comment type="caution">
    <text evidence="3">The sequence shown here is derived from an EMBL/GenBank/DDBJ whole genome shotgun (WGS) entry which is preliminary data.</text>
</comment>